<gene>
    <name evidence="7" type="primary">ptpA</name>
    <name evidence="8" type="ORF">HMEPL2_08480</name>
    <name evidence="7" type="ORF">HMSLTHF_19780</name>
    <name evidence="9" type="ORF">SAMN04490369_101024</name>
    <name evidence="10" type="ORF">SAMN05878438_1691</name>
</gene>
<dbReference type="InterPro" id="IPR023485">
    <property type="entry name" value="Ptyr_pPase"/>
</dbReference>
<organism evidence="7 14">
    <name type="scientific">Vreelandella aquamarina</name>
    <dbReference type="NCBI Taxonomy" id="77097"/>
    <lineage>
        <taxon>Bacteria</taxon>
        <taxon>Pseudomonadati</taxon>
        <taxon>Pseudomonadota</taxon>
        <taxon>Gammaproteobacteria</taxon>
        <taxon>Oceanospirillales</taxon>
        <taxon>Halomonadaceae</taxon>
        <taxon>Vreelandella</taxon>
    </lineage>
</organism>
<dbReference type="SUPFAM" id="SSF52788">
    <property type="entry name" value="Phosphotyrosine protein phosphatases I"/>
    <property type="match status" value="1"/>
</dbReference>
<keyword evidence="4" id="KW-0904">Protein phosphatase</keyword>
<dbReference type="AlphaFoldDB" id="A0A0D7UY79"/>
<name>A0A0D7UY79_9GAMM</name>
<evidence type="ECO:0000313" key="13">
    <source>
        <dbReference type="Proteomes" id="UP000501053"/>
    </source>
</evidence>
<dbReference type="EMBL" id="AP022869">
    <property type="protein sequence ID" value="BCB70497.1"/>
    <property type="molecule type" value="Genomic_DNA"/>
</dbReference>
<evidence type="ECO:0000256" key="4">
    <source>
        <dbReference type="ARBA" id="ARBA00022912"/>
    </source>
</evidence>
<dbReference type="GO" id="GO:0004725">
    <property type="term" value="F:protein tyrosine phosphatase activity"/>
    <property type="evidence" value="ECO:0007669"/>
    <property type="project" value="UniProtKB-EC"/>
</dbReference>
<evidence type="ECO:0000313" key="7">
    <source>
        <dbReference type="EMBL" id="BCA92203.1"/>
    </source>
</evidence>
<evidence type="ECO:0000313" key="11">
    <source>
        <dbReference type="Proteomes" id="UP000185024"/>
    </source>
</evidence>
<dbReference type="Proteomes" id="UP000185024">
    <property type="component" value="Unassembled WGS sequence"/>
</dbReference>
<dbReference type="SMART" id="SM00226">
    <property type="entry name" value="LMWPc"/>
    <property type="match status" value="1"/>
</dbReference>
<dbReference type="Proteomes" id="UP000501053">
    <property type="component" value="Chromosome"/>
</dbReference>
<reference evidence="7 14" key="3">
    <citation type="submission" date="2020-02" db="EMBL/GenBank/DDBJ databases">
        <title>Complete Genome Sequence of Halomonas meridiana strain BAA-801, Isolated from Deep Sea Thermal Vent.</title>
        <authorList>
            <person name="Takahashi Y."/>
            <person name="Takahashi H."/>
            <person name="Galipon J."/>
            <person name="Arakawa K."/>
        </authorList>
    </citation>
    <scope>NUCLEOTIDE SEQUENCE [LARGE SCALE GENOMIC DNA]</scope>
    <source>
        <strain evidence="7 14">Slthf1</strain>
    </source>
</reference>
<feature type="active site" description="Proton donor" evidence="5">
    <location>
        <position position="124"/>
    </location>
</feature>
<dbReference type="PATRIC" id="fig|29570.3.peg.549"/>
<comment type="similarity">
    <text evidence="1">Belongs to the low molecular weight phosphotyrosine protein phosphatase family.</text>
</comment>
<reference evidence="8 13" key="4">
    <citation type="submission" date="2020-03" db="EMBL/GenBank/DDBJ databases">
        <title>Complete Genome Sequence of Halomonas meridiana strain Eplume2, isolated from hydrothermal-plume in the north east Pacific Ocean.</title>
        <authorList>
            <person name="Kurihara Y."/>
            <person name="Kawai S."/>
            <person name="Sakai A."/>
            <person name="Galipon J."/>
            <person name="Arakawa K."/>
        </authorList>
    </citation>
    <scope>NUCLEOTIDE SEQUENCE [LARGE SCALE GENOMIC DNA]</scope>
    <source>
        <strain evidence="8 13">Eplume2</strain>
    </source>
</reference>
<evidence type="ECO:0000256" key="1">
    <source>
        <dbReference type="ARBA" id="ARBA00011063"/>
    </source>
</evidence>
<feature type="domain" description="Phosphotyrosine protein phosphatase I" evidence="6">
    <location>
        <begin position="2"/>
        <end position="150"/>
    </location>
</feature>
<dbReference type="FunFam" id="3.40.50.2300:FF:000113">
    <property type="entry name" value="Low molecular weight protein-tyrosine-phosphatase"/>
    <property type="match status" value="1"/>
</dbReference>
<dbReference type="EMBL" id="AP022821">
    <property type="protein sequence ID" value="BCA92203.1"/>
    <property type="molecule type" value="Genomic_DNA"/>
</dbReference>
<evidence type="ECO:0000259" key="6">
    <source>
        <dbReference type="SMART" id="SM00226"/>
    </source>
</evidence>
<evidence type="ECO:0000256" key="5">
    <source>
        <dbReference type="PIRSR" id="PIRSR617867-1"/>
    </source>
</evidence>
<reference evidence="9 12" key="1">
    <citation type="submission" date="2016-10" db="EMBL/GenBank/DDBJ databases">
        <authorList>
            <person name="de Groot N.N."/>
        </authorList>
    </citation>
    <scope>NUCLEOTIDE SEQUENCE [LARGE SCALE GENOMIC DNA]</scope>
    <source>
        <strain evidence="9 12">558</strain>
    </source>
</reference>
<keyword evidence="3" id="KW-0378">Hydrolase</keyword>
<evidence type="ECO:0000256" key="3">
    <source>
        <dbReference type="ARBA" id="ARBA00022801"/>
    </source>
</evidence>
<dbReference type="EMBL" id="FSQX01000001">
    <property type="protein sequence ID" value="SIN65098.1"/>
    <property type="molecule type" value="Genomic_DNA"/>
</dbReference>
<evidence type="ECO:0000313" key="14">
    <source>
        <dbReference type="Proteomes" id="UP000503197"/>
    </source>
</evidence>
<keyword evidence="13" id="KW-1185">Reference proteome</keyword>
<protein>
    <recommendedName>
        <fullName evidence="2">protein-tyrosine-phosphatase</fullName>
        <ecNumber evidence="2">3.1.3.48</ecNumber>
    </recommendedName>
</protein>
<dbReference type="PANTHER" id="PTHR11717:SF7">
    <property type="entry name" value="LOW MOLECULAR WEIGHT PHOSPHOTYROSINE PROTEIN PHOSPHATASE"/>
    <property type="match status" value="1"/>
</dbReference>
<dbReference type="InterPro" id="IPR036196">
    <property type="entry name" value="Ptyr_pPase_sf"/>
</dbReference>
<dbReference type="InterPro" id="IPR050438">
    <property type="entry name" value="LMW_PTPase"/>
</dbReference>
<dbReference type="Proteomes" id="UP000199493">
    <property type="component" value="Unassembled WGS sequence"/>
</dbReference>
<sequence length="155" mass="16645">MTRVLFVCLGNICRSPTAEGVFQQALDRAGLSKRVEIDSCGVGSWHVGKAPDPRAQAAALRRGIDISHLRARQLKASDFLEFDYVLGMDSDNLAAMQALKPADSQAKVGLLLEYAGLANTDVPDPYYGGEAGFEQVLDMIEQASTGLIAELTCGR</sequence>
<evidence type="ECO:0000313" key="9">
    <source>
        <dbReference type="EMBL" id="SEN39901.1"/>
    </source>
</evidence>
<evidence type="ECO:0000313" key="8">
    <source>
        <dbReference type="EMBL" id="BCB70497.1"/>
    </source>
</evidence>
<dbReference type="RefSeq" id="WP_044629209.1">
    <property type="nucleotide sequence ID" value="NZ_AP022821.1"/>
</dbReference>
<dbReference type="Pfam" id="PF01451">
    <property type="entry name" value="LMWPc"/>
    <property type="match status" value="1"/>
</dbReference>
<dbReference type="OrthoDB" id="9784339at2"/>
<accession>A0A0D7UY79</accession>
<dbReference type="STRING" id="77097.SAMN04490369_101024"/>
<evidence type="ECO:0000313" key="10">
    <source>
        <dbReference type="EMBL" id="SIN65098.1"/>
    </source>
</evidence>
<dbReference type="Proteomes" id="UP000503197">
    <property type="component" value="Chromosome"/>
</dbReference>
<evidence type="ECO:0000256" key="2">
    <source>
        <dbReference type="ARBA" id="ARBA00013064"/>
    </source>
</evidence>
<feature type="active site" evidence="5">
    <location>
        <position position="14"/>
    </location>
</feature>
<dbReference type="Gene3D" id="3.40.50.2300">
    <property type="match status" value="1"/>
</dbReference>
<dbReference type="CDD" id="cd16343">
    <property type="entry name" value="LMWPTP"/>
    <property type="match status" value="1"/>
</dbReference>
<reference evidence="10 11" key="2">
    <citation type="submission" date="2016-11" db="EMBL/GenBank/DDBJ databases">
        <authorList>
            <person name="Jaros S."/>
            <person name="Januszkiewicz K."/>
            <person name="Wedrychowicz H."/>
        </authorList>
    </citation>
    <scope>NUCLEOTIDE SEQUENCE [LARGE SCALE GENOMIC DNA]</scope>
    <source>
        <strain evidence="10 11">ACAM 239</strain>
    </source>
</reference>
<dbReference type="EMBL" id="FODB01000010">
    <property type="protein sequence ID" value="SEN39901.1"/>
    <property type="molecule type" value="Genomic_DNA"/>
</dbReference>
<accession>A0A1H8G6Z9</accession>
<dbReference type="PANTHER" id="PTHR11717">
    <property type="entry name" value="LOW MOLECULAR WEIGHT PROTEIN TYROSINE PHOSPHATASE"/>
    <property type="match status" value="1"/>
</dbReference>
<dbReference type="InterPro" id="IPR017867">
    <property type="entry name" value="Tyr_phospatase_low_mol_wt"/>
</dbReference>
<dbReference type="EC" id="3.1.3.48" evidence="2"/>
<evidence type="ECO:0000313" key="12">
    <source>
        <dbReference type="Proteomes" id="UP000199493"/>
    </source>
</evidence>
<proteinExistence type="inferred from homology"/>
<dbReference type="GeneID" id="97276012"/>
<feature type="active site" description="Nucleophile" evidence="5">
    <location>
        <position position="8"/>
    </location>
</feature>
<dbReference type="PRINTS" id="PR00719">
    <property type="entry name" value="LMWPTPASE"/>
</dbReference>